<evidence type="ECO:0000256" key="1">
    <source>
        <dbReference type="ARBA" id="ARBA00004167"/>
    </source>
</evidence>
<dbReference type="GO" id="GO:0009653">
    <property type="term" value="P:anatomical structure morphogenesis"/>
    <property type="evidence" value="ECO:0007669"/>
    <property type="project" value="UniProtKB-ARBA"/>
</dbReference>
<dbReference type="FunFam" id="2.60.40.60:FF:000120">
    <property type="entry name" value="Protocadherin 8"/>
    <property type="match status" value="1"/>
</dbReference>
<feature type="domain" description="Cadherin" evidence="11">
    <location>
        <begin position="44"/>
        <end position="148"/>
    </location>
</feature>
<keyword evidence="13" id="KW-1185">Reference proteome</keyword>
<evidence type="ECO:0000256" key="10">
    <source>
        <dbReference type="SAM" id="Phobius"/>
    </source>
</evidence>
<dbReference type="EMBL" id="JAGTTL010000038">
    <property type="protein sequence ID" value="KAK6292549.1"/>
    <property type="molecule type" value="Genomic_DNA"/>
</dbReference>
<dbReference type="Proteomes" id="UP001356427">
    <property type="component" value="Unassembled WGS sequence"/>
</dbReference>
<dbReference type="PROSITE" id="PS50268">
    <property type="entry name" value="CADHERIN_2"/>
    <property type="match status" value="2"/>
</dbReference>
<proteinExistence type="predicted"/>
<feature type="domain" description="Cadherin" evidence="11">
    <location>
        <begin position="4"/>
        <end position="38"/>
    </location>
</feature>
<dbReference type="InterPro" id="IPR020894">
    <property type="entry name" value="Cadherin_CS"/>
</dbReference>
<dbReference type="PANTHER" id="PTHR24028">
    <property type="entry name" value="CADHERIN-87A"/>
    <property type="match status" value="1"/>
</dbReference>
<protein>
    <recommendedName>
        <fullName evidence="11">Cadherin domain-containing protein</fullName>
    </recommendedName>
</protein>
<comment type="caution">
    <text evidence="12">The sequence shown here is derived from an EMBL/GenBank/DDBJ whole genome shotgun (WGS) entry which is preliminary data.</text>
</comment>
<keyword evidence="4 8" id="KW-0106">Calcium</keyword>
<comment type="subcellular location">
    <subcellularLocation>
        <location evidence="1">Membrane</location>
        <topology evidence="1">Single-pass membrane protein</topology>
    </subcellularLocation>
</comment>
<dbReference type="Gene3D" id="2.60.40.60">
    <property type="entry name" value="Cadherins"/>
    <property type="match status" value="2"/>
</dbReference>
<dbReference type="AlphaFoldDB" id="A0AAN8Q5Q4"/>
<accession>A0AAN8Q5Q4</accession>
<dbReference type="GO" id="GO:0007156">
    <property type="term" value="P:homophilic cell adhesion via plasma membrane adhesion molecules"/>
    <property type="evidence" value="ECO:0007669"/>
    <property type="project" value="InterPro"/>
</dbReference>
<dbReference type="InterPro" id="IPR015919">
    <property type="entry name" value="Cadherin-like_sf"/>
</dbReference>
<evidence type="ECO:0000313" key="13">
    <source>
        <dbReference type="Proteomes" id="UP001356427"/>
    </source>
</evidence>
<evidence type="ECO:0000313" key="12">
    <source>
        <dbReference type="EMBL" id="KAK6292549.1"/>
    </source>
</evidence>
<evidence type="ECO:0000256" key="9">
    <source>
        <dbReference type="SAM" id="MobiDB-lite"/>
    </source>
</evidence>
<feature type="region of interest" description="Disordered" evidence="9">
    <location>
        <begin position="297"/>
        <end position="327"/>
    </location>
</feature>
<evidence type="ECO:0000256" key="7">
    <source>
        <dbReference type="ARBA" id="ARBA00023180"/>
    </source>
</evidence>
<dbReference type="GO" id="GO:0005509">
    <property type="term" value="F:calcium ion binding"/>
    <property type="evidence" value="ECO:0007669"/>
    <property type="project" value="UniProtKB-UniRule"/>
</dbReference>
<evidence type="ECO:0000256" key="2">
    <source>
        <dbReference type="ARBA" id="ARBA00022692"/>
    </source>
</evidence>
<dbReference type="SUPFAM" id="SSF49313">
    <property type="entry name" value="Cadherin-like"/>
    <property type="match status" value="2"/>
</dbReference>
<feature type="compositionally biased region" description="Basic and acidic residues" evidence="9">
    <location>
        <begin position="191"/>
        <end position="211"/>
    </location>
</feature>
<keyword evidence="3" id="KW-0677">Repeat</keyword>
<feature type="transmembrane region" description="Helical" evidence="10">
    <location>
        <begin position="161"/>
        <end position="183"/>
    </location>
</feature>
<dbReference type="CDD" id="cd11304">
    <property type="entry name" value="Cadherin_repeat"/>
    <property type="match status" value="2"/>
</dbReference>
<dbReference type="PANTHER" id="PTHR24028:SF46">
    <property type="entry name" value="PROTOCADHERIN-8"/>
    <property type="match status" value="1"/>
</dbReference>
<keyword evidence="6 10" id="KW-0472">Membrane</keyword>
<evidence type="ECO:0000256" key="6">
    <source>
        <dbReference type="ARBA" id="ARBA00023136"/>
    </source>
</evidence>
<feature type="region of interest" description="Disordered" evidence="9">
    <location>
        <begin position="190"/>
        <end position="211"/>
    </location>
</feature>
<dbReference type="PRINTS" id="PR00205">
    <property type="entry name" value="CADHERIN"/>
</dbReference>
<dbReference type="Pfam" id="PF00028">
    <property type="entry name" value="Cadherin"/>
    <property type="match status" value="1"/>
</dbReference>
<dbReference type="SMART" id="SM00112">
    <property type="entry name" value="CA"/>
    <property type="match status" value="1"/>
</dbReference>
<evidence type="ECO:0000256" key="8">
    <source>
        <dbReference type="PROSITE-ProRule" id="PRU00043"/>
    </source>
</evidence>
<organism evidence="12 13">
    <name type="scientific">Coregonus suidteri</name>
    <dbReference type="NCBI Taxonomy" id="861788"/>
    <lineage>
        <taxon>Eukaryota</taxon>
        <taxon>Metazoa</taxon>
        <taxon>Chordata</taxon>
        <taxon>Craniata</taxon>
        <taxon>Vertebrata</taxon>
        <taxon>Euteleostomi</taxon>
        <taxon>Actinopterygii</taxon>
        <taxon>Neopterygii</taxon>
        <taxon>Teleostei</taxon>
        <taxon>Protacanthopterygii</taxon>
        <taxon>Salmoniformes</taxon>
        <taxon>Salmonidae</taxon>
        <taxon>Coregoninae</taxon>
        <taxon>Coregonus</taxon>
    </lineage>
</organism>
<evidence type="ECO:0000256" key="4">
    <source>
        <dbReference type="ARBA" id="ARBA00022837"/>
    </source>
</evidence>
<dbReference type="InterPro" id="IPR050174">
    <property type="entry name" value="Protocadherin/Cadherin-CA"/>
</dbReference>
<evidence type="ECO:0000259" key="11">
    <source>
        <dbReference type="PROSITE" id="PS50268"/>
    </source>
</evidence>
<keyword evidence="5 10" id="KW-1133">Transmembrane helix</keyword>
<keyword evidence="7" id="KW-0325">Glycoprotein</keyword>
<dbReference type="PROSITE" id="PS00232">
    <property type="entry name" value="CADHERIN_1"/>
    <property type="match status" value="1"/>
</dbReference>
<dbReference type="InterPro" id="IPR002126">
    <property type="entry name" value="Cadherin-like_dom"/>
</dbReference>
<gene>
    <name evidence="12" type="ORF">J4Q44_G00371330</name>
</gene>
<name>A0AAN8Q5Q4_9TELE</name>
<evidence type="ECO:0000256" key="5">
    <source>
        <dbReference type="ARBA" id="ARBA00022989"/>
    </source>
</evidence>
<sequence length="440" mass="48474">MKHLELHIQASDGGSPQLQSSAIINLKIVDQNDNAPSIIEPVLNKGSAEVFLPKDAPAGYVVTQIKATDAEEGINAQMSYKITEGGHLGFSINKVTGKLHVSRKLNYDLSETLRVLVAVNDNGTPSLTSTATIHLTLIEGTPPSVPAMVQNDSVEIFEWDIAIIIVLAGSCSLLLLAIILITTTCSRRKRETREAGYSEKEDMPHVEKEESRHFDSLITNHKSNVFDVHPFPEKAPLASSNTIKTAPDDGRQEKECVFDNRITEGKLEGYLTLPGYRKETLRPITIWKGNSFTTISARDPQFSGKDSGKGDSDFNDSDSDISGDGHKKDSPLINSLWSCTSECKILGHSDRCWTPSATRTNTSLSHGPHLSTFSKTASLPRNTLQRDTYHQQAHLPKINGLQSVYEKVQHQEFDYILVCPPTPARILETDEISLPEYGQS</sequence>
<keyword evidence="2 10" id="KW-0812">Transmembrane</keyword>
<reference evidence="12 13" key="1">
    <citation type="submission" date="2021-04" db="EMBL/GenBank/DDBJ databases">
        <authorList>
            <person name="De Guttry C."/>
            <person name="Zahm M."/>
            <person name="Klopp C."/>
            <person name="Cabau C."/>
            <person name="Louis A."/>
            <person name="Berthelot C."/>
            <person name="Parey E."/>
            <person name="Roest Crollius H."/>
            <person name="Montfort J."/>
            <person name="Robinson-Rechavi M."/>
            <person name="Bucao C."/>
            <person name="Bouchez O."/>
            <person name="Gislard M."/>
            <person name="Lluch J."/>
            <person name="Milhes M."/>
            <person name="Lampietro C."/>
            <person name="Lopez Roques C."/>
            <person name="Donnadieu C."/>
            <person name="Braasch I."/>
            <person name="Desvignes T."/>
            <person name="Postlethwait J."/>
            <person name="Bobe J."/>
            <person name="Wedekind C."/>
            <person name="Guiguen Y."/>
        </authorList>
    </citation>
    <scope>NUCLEOTIDE SEQUENCE [LARGE SCALE GENOMIC DNA]</scope>
    <source>
        <strain evidence="12">Cs_M1</strain>
        <tissue evidence="12">Blood</tissue>
    </source>
</reference>
<evidence type="ECO:0000256" key="3">
    <source>
        <dbReference type="ARBA" id="ARBA00022737"/>
    </source>
</evidence>
<dbReference type="GO" id="GO:0005886">
    <property type="term" value="C:plasma membrane"/>
    <property type="evidence" value="ECO:0007669"/>
    <property type="project" value="InterPro"/>
</dbReference>